<keyword evidence="10" id="KW-0812">Transmembrane</keyword>
<protein>
    <recommendedName>
        <fullName evidence="2">histidine kinase</fullName>
        <ecNumber evidence="2">2.7.13.3</ecNumber>
    </recommendedName>
</protein>
<dbReference type="InterPro" id="IPR036890">
    <property type="entry name" value="HATPase_C_sf"/>
</dbReference>
<evidence type="ECO:0000256" key="2">
    <source>
        <dbReference type="ARBA" id="ARBA00012438"/>
    </source>
</evidence>
<keyword evidence="6 13" id="KW-0418">Kinase</keyword>
<feature type="transmembrane region" description="Helical" evidence="10">
    <location>
        <begin position="29"/>
        <end position="49"/>
    </location>
</feature>
<keyword evidence="7" id="KW-0067">ATP-binding</keyword>
<keyword evidence="10" id="KW-0472">Membrane</keyword>
<feature type="domain" description="Signal transduction histidine kinase subgroup 3 dimerisation and phosphoacceptor" evidence="12">
    <location>
        <begin position="218"/>
        <end position="284"/>
    </location>
</feature>
<feature type="compositionally biased region" description="Gly residues" evidence="9">
    <location>
        <begin position="380"/>
        <end position="390"/>
    </location>
</feature>
<feature type="region of interest" description="Disordered" evidence="9">
    <location>
        <begin position="379"/>
        <end position="439"/>
    </location>
</feature>
<dbReference type="EMBL" id="JACHLY010000001">
    <property type="protein sequence ID" value="MBB5996422.1"/>
    <property type="molecule type" value="Genomic_DNA"/>
</dbReference>
<dbReference type="GO" id="GO:0000155">
    <property type="term" value="F:phosphorelay sensor kinase activity"/>
    <property type="evidence" value="ECO:0007669"/>
    <property type="project" value="InterPro"/>
</dbReference>
<feature type="region of interest" description="Disordered" evidence="9">
    <location>
        <begin position="1"/>
        <end position="24"/>
    </location>
</feature>
<keyword evidence="3" id="KW-0597">Phosphoprotein</keyword>
<evidence type="ECO:0000259" key="11">
    <source>
        <dbReference type="Pfam" id="PF02518"/>
    </source>
</evidence>
<dbReference type="RefSeq" id="WP_312862284.1">
    <property type="nucleotide sequence ID" value="NZ_BAABKT010000044.1"/>
</dbReference>
<dbReference type="Gene3D" id="3.30.565.10">
    <property type="entry name" value="Histidine kinase-like ATPase, C-terminal domain"/>
    <property type="match status" value="1"/>
</dbReference>
<feature type="transmembrane region" description="Helical" evidence="10">
    <location>
        <begin position="87"/>
        <end position="120"/>
    </location>
</feature>
<dbReference type="InterPro" id="IPR011712">
    <property type="entry name" value="Sig_transdc_His_kin_sub3_dim/P"/>
</dbReference>
<dbReference type="GO" id="GO:0016020">
    <property type="term" value="C:membrane"/>
    <property type="evidence" value="ECO:0007669"/>
    <property type="project" value="InterPro"/>
</dbReference>
<dbReference type="GO" id="GO:0005524">
    <property type="term" value="F:ATP binding"/>
    <property type="evidence" value="ECO:0007669"/>
    <property type="project" value="UniProtKB-KW"/>
</dbReference>
<name>A0A841E152_9ACTN</name>
<keyword evidence="5" id="KW-0547">Nucleotide-binding</keyword>
<feature type="compositionally biased region" description="Low complexity" evidence="9">
    <location>
        <begin position="9"/>
        <end position="19"/>
    </location>
</feature>
<keyword evidence="4" id="KW-0808">Transferase</keyword>
<keyword evidence="14" id="KW-1185">Reference proteome</keyword>
<keyword evidence="10" id="KW-1133">Transmembrane helix</keyword>
<dbReference type="Pfam" id="PF07730">
    <property type="entry name" value="HisKA_3"/>
    <property type="match status" value="1"/>
</dbReference>
<evidence type="ECO:0000313" key="13">
    <source>
        <dbReference type="EMBL" id="MBB5996422.1"/>
    </source>
</evidence>
<dbReference type="PANTHER" id="PTHR24421">
    <property type="entry name" value="NITRATE/NITRITE SENSOR PROTEIN NARX-RELATED"/>
    <property type="match status" value="1"/>
</dbReference>
<evidence type="ECO:0000256" key="9">
    <source>
        <dbReference type="SAM" id="MobiDB-lite"/>
    </source>
</evidence>
<dbReference type="Proteomes" id="UP000578077">
    <property type="component" value="Unassembled WGS sequence"/>
</dbReference>
<feature type="domain" description="Histidine kinase/HSP90-like ATPase" evidence="11">
    <location>
        <begin position="337"/>
        <end position="436"/>
    </location>
</feature>
<dbReference type="GO" id="GO:0046983">
    <property type="term" value="F:protein dimerization activity"/>
    <property type="evidence" value="ECO:0007669"/>
    <property type="project" value="InterPro"/>
</dbReference>
<evidence type="ECO:0000256" key="1">
    <source>
        <dbReference type="ARBA" id="ARBA00000085"/>
    </source>
</evidence>
<evidence type="ECO:0000256" key="4">
    <source>
        <dbReference type="ARBA" id="ARBA00022679"/>
    </source>
</evidence>
<evidence type="ECO:0000256" key="10">
    <source>
        <dbReference type="SAM" id="Phobius"/>
    </source>
</evidence>
<accession>A0A841E152</accession>
<feature type="transmembrane region" description="Helical" evidence="10">
    <location>
        <begin position="163"/>
        <end position="183"/>
    </location>
</feature>
<dbReference type="InterPro" id="IPR003594">
    <property type="entry name" value="HATPase_dom"/>
</dbReference>
<gene>
    <name evidence="13" type="ORF">HNR25_000173</name>
</gene>
<dbReference type="CDD" id="cd16917">
    <property type="entry name" value="HATPase_UhpB-NarQ-NarX-like"/>
    <property type="match status" value="1"/>
</dbReference>
<proteinExistence type="predicted"/>
<dbReference type="AlphaFoldDB" id="A0A841E152"/>
<sequence length="439" mass="46201">MTAAPAPPEADTAAAPRDAGSSPLRGGRWPWTGDAAVVAALAAANSALVTLSRETPAMAAVWHDHTAGYIAGILLSLVLFARRYLPFTVLMLVTLGGLAGDFAGILVWGAASLGIAAAAYSVGRYLPLVRSLAGLAAAMAVNVASTALSPATTAPGGGETDGAPWWINQAFYLGWIAGSWWVGRLVRMRSFHMMELAARAERLERARDAHTRAVLAEERTRIARELHDVVAHHVSVMTVQATAGRRVIERSPDRARQTLVEIEETGRQAMSEMRRLVDVLREAEAEGGGADGGDAAERDPQPGLSGLGELVRQIRETGTPVELVAEGVPVRLPPGLELTLYRVVQESLTNVLKHAGRDAPTTVSVRYGPRAVDVAVVDEGGAGGRGGGTEGAPPSSDEPGHGLVGMRERVSLYGGEFDAGPRSGGGFEVRTRIPLPHRE</sequence>
<feature type="transmembrane region" description="Helical" evidence="10">
    <location>
        <begin position="61"/>
        <end position="81"/>
    </location>
</feature>
<feature type="region of interest" description="Disordered" evidence="9">
    <location>
        <begin position="284"/>
        <end position="304"/>
    </location>
</feature>
<evidence type="ECO:0000256" key="8">
    <source>
        <dbReference type="ARBA" id="ARBA00023012"/>
    </source>
</evidence>
<evidence type="ECO:0000256" key="3">
    <source>
        <dbReference type="ARBA" id="ARBA00022553"/>
    </source>
</evidence>
<organism evidence="13 14">
    <name type="scientific">Streptomonospora salina</name>
    <dbReference type="NCBI Taxonomy" id="104205"/>
    <lineage>
        <taxon>Bacteria</taxon>
        <taxon>Bacillati</taxon>
        <taxon>Actinomycetota</taxon>
        <taxon>Actinomycetes</taxon>
        <taxon>Streptosporangiales</taxon>
        <taxon>Nocardiopsidaceae</taxon>
        <taxon>Streptomonospora</taxon>
    </lineage>
</organism>
<evidence type="ECO:0000259" key="12">
    <source>
        <dbReference type="Pfam" id="PF07730"/>
    </source>
</evidence>
<reference evidence="13 14" key="1">
    <citation type="submission" date="2020-08" db="EMBL/GenBank/DDBJ databases">
        <title>Sequencing the genomes of 1000 actinobacteria strains.</title>
        <authorList>
            <person name="Klenk H.-P."/>
        </authorList>
    </citation>
    <scope>NUCLEOTIDE SEQUENCE [LARGE SCALE GENOMIC DNA]</scope>
    <source>
        <strain evidence="13 14">DSM 44593</strain>
    </source>
</reference>
<dbReference type="PANTHER" id="PTHR24421:SF10">
    <property type="entry name" value="NITRATE_NITRITE SENSOR PROTEIN NARQ"/>
    <property type="match status" value="1"/>
</dbReference>
<dbReference type="Gene3D" id="1.20.5.1930">
    <property type="match status" value="1"/>
</dbReference>
<evidence type="ECO:0000256" key="6">
    <source>
        <dbReference type="ARBA" id="ARBA00022777"/>
    </source>
</evidence>
<keyword evidence="8" id="KW-0902">Two-component regulatory system</keyword>
<comment type="catalytic activity">
    <reaction evidence="1">
        <text>ATP + protein L-histidine = ADP + protein N-phospho-L-histidine.</text>
        <dbReference type="EC" id="2.7.13.3"/>
    </reaction>
</comment>
<dbReference type="SUPFAM" id="SSF55874">
    <property type="entry name" value="ATPase domain of HSP90 chaperone/DNA topoisomerase II/histidine kinase"/>
    <property type="match status" value="1"/>
</dbReference>
<feature type="transmembrane region" description="Helical" evidence="10">
    <location>
        <begin position="132"/>
        <end position="151"/>
    </location>
</feature>
<dbReference type="Pfam" id="PF02518">
    <property type="entry name" value="HATPase_c"/>
    <property type="match status" value="1"/>
</dbReference>
<dbReference type="InterPro" id="IPR050482">
    <property type="entry name" value="Sensor_HK_TwoCompSys"/>
</dbReference>
<evidence type="ECO:0000313" key="14">
    <source>
        <dbReference type="Proteomes" id="UP000578077"/>
    </source>
</evidence>
<dbReference type="EC" id="2.7.13.3" evidence="2"/>
<comment type="caution">
    <text evidence="13">The sequence shown here is derived from an EMBL/GenBank/DDBJ whole genome shotgun (WGS) entry which is preliminary data.</text>
</comment>
<evidence type="ECO:0000256" key="7">
    <source>
        <dbReference type="ARBA" id="ARBA00022840"/>
    </source>
</evidence>
<evidence type="ECO:0000256" key="5">
    <source>
        <dbReference type="ARBA" id="ARBA00022741"/>
    </source>
</evidence>